<feature type="region of interest" description="Disordered" evidence="1">
    <location>
        <begin position="1"/>
        <end position="31"/>
    </location>
</feature>
<dbReference type="VEuPathDB" id="FungiDB:CPSG_00335"/>
<dbReference type="AlphaFoldDB" id="E9CRF5"/>
<gene>
    <name evidence="2" type="ORF">CPSG_00335</name>
</gene>
<proteinExistence type="predicted"/>
<organism evidence="3">
    <name type="scientific">Coccidioides posadasii (strain RMSCC 757 / Silveira)</name>
    <name type="common">Valley fever fungus</name>
    <dbReference type="NCBI Taxonomy" id="443226"/>
    <lineage>
        <taxon>Eukaryota</taxon>
        <taxon>Fungi</taxon>
        <taxon>Dikarya</taxon>
        <taxon>Ascomycota</taxon>
        <taxon>Pezizomycotina</taxon>
        <taxon>Eurotiomycetes</taxon>
        <taxon>Eurotiomycetidae</taxon>
        <taxon>Onygenales</taxon>
        <taxon>Onygenaceae</taxon>
        <taxon>Coccidioides</taxon>
    </lineage>
</organism>
<reference evidence="3" key="2">
    <citation type="submission" date="2010-03" db="EMBL/GenBank/DDBJ databases">
        <title>The genome sequence of Coccidioides posadasii strain Silveira.</title>
        <authorList>
            <consortium name="The Broad Institute Genome Sequencing Center for Infectious Disease"/>
            <person name="Neafsey D."/>
            <person name="Orbach M."/>
            <person name="Henn M.R."/>
            <person name="Cole G.T."/>
            <person name="Galgiani J."/>
            <person name="Gardner M.J."/>
            <person name="Kirkland T.N."/>
            <person name="Taylor J.W."/>
            <person name="Young S.K."/>
            <person name="Zeng Q."/>
            <person name="Koehrsen M."/>
            <person name="Alvarado L."/>
            <person name="Berlin A."/>
            <person name="Borenstein D."/>
            <person name="Chapman S.B."/>
            <person name="Chen Z."/>
            <person name="Engels R."/>
            <person name="Freedman E."/>
            <person name="Gellesch M."/>
            <person name="Goldberg J."/>
            <person name="Griggs A."/>
            <person name="Gujja S."/>
            <person name="Heilman E."/>
            <person name="Heiman D."/>
            <person name="Howarth C."/>
            <person name="Jen D."/>
            <person name="Larson L."/>
            <person name="Mehta T."/>
            <person name="Neiman D."/>
            <person name="Park D."/>
            <person name="Pearson M."/>
            <person name="Richards J."/>
            <person name="Roberts A."/>
            <person name="Saif S."/>
            <person name="Shea T."/>
            <person name="Shenoy N."/>
            <person name="Sisk P."/>
            <person name="Stolte C."/>
            <person name="Sykes S."/>
            <person name="Walk T."/>
            <person name="White J."/>
            <person name="Yandava C."/>
            <person name="Haas B."/>
            <person name="Nusbaum C."/>
            <person name="Birren B."/>
        </authorList>
    </citation>
    <scope>NUCLEOTIDE SEQUENCE [LARGE SCALE GENOMIC DNA]</scope>
    <source>
        <strain evidence="3">RMSCC 757 / Silveira</strain>
    </source>
</reference>
<accession>E9CRF5</accession>
<feature type="compositionally biased region" description="Basic and acidic residues" evidence="1">
    <location>
        <begin position="149"/>
        <end position="162"/>
    </location>
</feature>
<feature type="region of interest" description="Disordered" evidence="1">
    <location>
        <begin position="130"/>
        <end position="162"/>
    </location>
</feature>
<evidence type="ECO:0000313" key="2">
    <source>
        <dbReference type="EMBL" id="EFW22436.1"/>
    </source>
</evidence>
<dbReference type="EMBL" id="GL636486">
    <property type="protein sequence ID" value="EFW22436.1"/>
    <property type="molecule type" value="Genomic_DNA"/>
</dbReference>
<keyword evidence="3" id="KW-1185">Reference proteome</keyword>
<dbReference type="HOGENOM" id="CLU_1532401_0_0_1"/>
<protein>
    <submittedName>
        <fullName evidence="2">Uncharacterized protein</fullName>
    </submittedName>
</protein>
<name>E9CRF5_COCPS</name>
<reference evidence="3" key="1">
    <citation type="journal article" date="2010" name="Genome Res.">
        <title>Population genomic sequencing of Coccidioides fungi reveals recent hybridization and transposon control.</title>
        <authorList>
            <person name="Neafsey D.E."/>
            <person name="Barker B.M."/>
            <person name="Sharpton T.J."/>
            <person name="Stajich J.E."/>
            <person name="Park D.J."/>
            <person name="Whiston E."/>
            <person name="Hung C.-Y."/>
            <person name="McMahan C."/>
            <person name="White J."/>
            <person name="Sykes S."/>
            <person name="Heiman D."/>
            <person name="Young S."/>
            <person name="Zeng Q."/>
            <person name="Abouelleil A."/>
            <person name="Aftuck L."/>
            <person name="Bessette D."/>
            <person name="Brown A."/>
            <person name="FitzGerald M."/>
            <person name="Lui A."/>
            <person name="Macdonald J.P."/>
            <person name="Priest M."/>
            <person name="Orbach M.J."/>
            <person name="Galgiani J.N."/>
            <person name="Kirkland T.N."/>
            <person name="Cole G.T."/>
            <person name="Birren B.W."/>
            <person name="Henn M.R."/>
            <person name="Taylor J.W."/>
            <person name="Rounsley S.D."/>
        </authorList>
    </citation>
    <scope>NUCLEOTIDE SEQUENCE [LARGE SCALE GENOMIC DNA]</scope>
    <source>
        <strain evidence="3">RMSCC 757 / Silveira</strain>
    </source>
</reference>
<sequence>MPISPSKRNFGLGANSNPAPKRVPKSTEAPSQPTSNVFFSFIIKAKSVRTNGTPISPNFHHFHPLSTDRHAVNHRSHHVPNYTPPSSSLVEATPPPPALLPYHHVLISLFPNLSFPHRCSSSVVNHDFGSTSECKKPGPIARAPIPDATNRDSRGCRDKTKAGYRDEILRREERI</sequence>
<evidence type="ECO:0000313" key="3">
    <source>
        <dbReference type="Proteomes" id="UP000002497"/>
    </source>
</evidence>
<evidence type="ECO:0000256" key="1">
    <source>
        <dbReference type="SAM" id="MobiDB-lite"/>
    </source>
</evidence>
<dbReference type="Proteomes" id="UP000002497">
    <property type="component" value="Unassembled WGS sequence"/>
</dbReference>